<keyword evidence="2" id="KW-0813">Transport</keyword>
<evidence type="ECO:0000313" key="2">
    <source>
        <dbReference type="EMBL" id="KOB71189.1"/>
    </source>
</evidence>
<dbReference type="STRING" id="104452.A0A0L7L773"/>
<proteinExistence type="predicted"/>
<keyword evidence="3" id="KW-1185">Reference proteome</keyword>
<dbReference type="GO" id="GO:0019228">
    <property type="term" value="P:neuronal action potential"/>
    <property type="evidence" value="ECO:0007669"/>
    <property type="project" value="TreeGrafter"/>
</dbReference>
<evidence type="ECO:0000256" key="1">
    <source>
        <dbReference type="SAM" id="SignalP"/>
    </source>
</evidence>
<feature type="chain" id="PRO_5005573050" evidence="1">
    <location>
        <begin position="21"/>
        <end position="103"/>
    </location>
</feature>
<keyword evidence="2" id="KW-0406">Ion transport</keyword>
<comment type="caution">
    <text evidence="2">The sequence shown here is derived from an EMBL/GenBank/DDBJ whole genome shotgun (WGS) entry which is preliminary data.</text>
</comment>
<gene>
    <name evidence="2" type="ORF">OBRU01_14096</name>
</gene>
<dbReference type="InterPro" id="IPR043203">
    <property type="entry name" value="VGCC_Ca_Na"/>
</dbReference>
<dbReference type="GO" id="GO:0086010">
    <property type="term" value="P:membrane depolarization during action potential"/>
    <property type="evidence" value="ECO:0007669"/>
    <property type="project" value="TreeGrafter"/>
</dbReference>
<organism evidence="2 3">
    <name type="scientific">Operophtera brumata</name>
    <name type="common">Winter moth</name>
    <name type="synonym">Phalaena brumata</name>
    <dbReference type="NCBI Taxonomy" id="104452"/>
    <lineage>
        <taxon>Eukaryota</taxon>
        <taxon>Metazoa</taxon>
        <taxon>Ecdysozoa</taxon>
        <taxon>Arthropoda</taxon>
        <taxon>Hexapoda</taxon>
        <taxon>Insecta</taxon>
        <taxon>Pterygota</taxon>
        <taxon>Neoptera</taxon>
        <taxon>Endopterygota</taxon>
        <taxon>Lepidoptera</taxon>
        <taxon>Glossata</taxon>
        <taxon>Ditrysia</taxon>
        <taxon>Geometroidea</taxon>
        <taxon>Geometridae</taxon>
        <taxon>Larentiinae</taxon>
        <taxon>Operophtera</taxon>
    </lineage>
</organism>
<dbReference type="GO" id="GO:0001518">
    <property type="term" value="C:voltage-gated sodium channel complex"/>
    <property type="evidence" value="ECO:0007669"/>
    <property type="project" value="TreeGrafter"/>
</dbReference>
<dbReference type="Proteomes" id="UP000037510">
    <property type="component" value="Unassembled WGS sequence"/>
</dbReference>
<dbReference type="PANTHER" id="PTHR10037:SF62">
    <property type="entry name" value="SODIUM CHANNEL PROTEIN 60E"/>
    <property type="match status" value="1"/>
</dbReference>
<dbReference type="EMBL" id="JTDY01002553">
    <property type="protein sequence ID" value="KOB71189.1"/>
    <property type="molecule type" value="Genomic_DNA"/>
</dbReference>
<name>A0A0L7L773_OPEBR</name>
<dbReference type="AlphaFoldDB" id="A0A0L7L773"/>
<keyword evidence="1" id="KW-0732">Signal</keyword>
<dbReference type="GO" id="GO:0005248">
    <property type="term" value="F:voltage-gated sodium channel activity"/>
    <property type="evidence" value="ECO:0007669"/>
    <property type="project" value="TreeGrafter"/>
</dbReference>
<feature type="non-terminal residue" evidence="2">
    <location>
        <position position="103"/>
    </location>
</feature>
<keyword evidence="2" id="KW-0407">Ion channel</keyword>
<evidence type="ECO:0000313" key="3">
    <source>
        <dbReference type="Proteomes" id="UP000037510"/>
    </source>
</evidence>
<protein>
    <submittedName>
        <fullName evidence="2">Sodium channel protein</fullName>
    </submittedName>
</protein>
<feature type="signal peptide" evidence="1">
    <location>
        <begin position="1"/>
        <end position="20"/>
    </location>
</feature>
<sequence>MTLTIFCLMVFALFALQVYMGELRNKCVMDLVVPPWENFTEEIWFSWINDSSHWMVDDEAVPIICGNLTGARHCPPDFTCLCVGPNPNHGYTNFDNFMWSMLT</sequence>
<accession>A0A0L7L773</accession>
<dbReference type="PANTHER" id="PTHR10037">
    <property type="entry name" value="VOLTAGE-GATED CATION CHANNEL CALCIUM AND SODIUM"/>
    <property type="match status" value="1"/>
</dbReference>
<reference evidence="2 3" key="1">
    <citation type="journal article" date="2015" name="Genome Biol. Evol.">
        <title>The genome of winter moth (Operophtera brumata) provides a genomic perspective on sexual dimorphism and phenology.</title>
        <authorList>
            <person name="Derks M.F."/>
            <person name="Smit S."/>
            <person name="Salis L."/>
            <person name="Schijlen E."/>
            <person name="Bossers A."/>
            <person name="Mateman C."/>
            <person name="Pijl A.S."/>
            <person name="de Ridder D."/>
            <person name="Groenen M.A."/>
            <person name="Visser M.E."/>
            <person name="Megens H.J."/>
        </authorList>
    </citation>
    <scope>NUCLEOTIDE SEQUENCE [LARGE SCALE GENOMIC DNA]</scope>
    <source>
        <strain evidence="2">WM2013NL</strain>
        <tissue evidence="2">Head and thorax</tissue>
    </source>
</reference>